<organism evidence="1 2">
    <name type="scientific">Peronospora matthiolae</name>
    <dbReference type="NCBI Taxonomy" id="2874970"/>
    <lineage>
        <taxon>Eukaryota</taxon>
        <taxon>Sar</taxon>
        <taxon>Stramenopiles</taxon>
        <taxon>Oomycota</taxon>
        <taxon>Peronosporomycetes</taxon>
        <taxon>Peronosporales</taxon>
        <taxon>Peronosporaceae</taxon>
        <taxon>Peronospora</taxon>
    </lineage>
</organism>
<dbReference type="AlphaFoldDB" id="A0AAV1T8N5"/>
<name>A0AAV1T8N5_9STRA</name>
<accession>A0AAV1T8N5</accession>
<gene>
    <name evidence="1" type="ORF">PM001_LOCUS3042</name>
</gene>
<dbReference type="EMBL" id="CAKLBY020000029">
    <property type="protein sequence ID" value="CAK7905110.1"/>
    <property type="molecule type" value="Genomic_DNA"/>
</dbReference>
<proteinExistence type="predicted"/>
<sequence length="70" mass="7942">MCLSAKAGGNEARTVQRTHRQISLAVAKAERKITVDELLPWDKRRREHRNETQLSGRASRVPDAVVNIIH</sequence>
<protein>
    <submittedName>
        <fullName evidence="1">Uncharacterized protein</fullName>
    </submittedName>
</protein>
<dbReference type="Proteomes" id="UP001162060">
    <property type="component" value="Unassembled WGS sequence"/>
</dbReference>
<evidence type="ECO:0000313" key="1">
    <source>
        <dbReference type="EMBL" id="CAK7905110.1"/>
    </source>
</evidence>
<reference evidence="1" key="1">
    <citation type="submission" date="2024-01" db="EMBL/GenBank/DDBJ databases">
        <authorList>
            <person name="Webb A."/>
        </authorList>
    </citation>
    <scope>NUCLEOTIDE SEQUENCE</scope>
    <source>
        <strain evidence="1">Pm1</strain>
    </source>
</reference>
<comment type="caution">
    <text evidence="1">The sequence shown here is derived from an EMBL/GenBank/DDBJ whole genome shotgun (WGS) entry which is preliminary data.</text>
</comment>
<evidence type="ECO:0000313" key="2">
    <source>
        <dbReference type="Proteomes" id="UP001162060"/>
    </source>
</evidence>